<accession>A0A540KSV7</accession>
<dbReference type="AlphaFoldDB" id="A0A540KSV7"/>
<sequence>MAGPDDDRENFVKCVKSKDWFEAFCLLREHSKLGRERFSFEGTALHQAVQPFSNCRMRRMEGLVESMEKKDLEIQDTFGRTALYLLIREYPERVEVARSMVAKNDKLLTILPDDKKEPLFVEAERQEKGEKMARYLYLLTKEDTIRVTDGAQLISLGFRHQRFDIAWKYIQRYPQLAVSKDNDGDIPLVTLASNRLAFLSGSRLNLWEKMIYYG</sequence>
<keyword evidence="2" id="KW-1185">Reference proteome</keyword>
<proteinExistence type="predicted"/>
<evidence type="ECO:0000313" key="2">
    <source>
        <dbReference type="Proteomes" id="UP000315295"/>
    </source>
</evidence>
<dbReference type="STRING" id="106549.A0A540KSV7"/>
<reference evidence="1 2" key="1">
    <citation type="journal article" date="2019" name="G3 (Bethesda)">
        <title>Sequencing of a Wild Apple (Malus baccata) Genome Unravels the Differences Between Cultivated and Wild Apple Species Regarding Disease Resistance and Cold Tolerance.</title>
        <authorList>
            <person name="Chen X."/>
        </authorList>
    </citation>
    <scope>NUCLEOTIDE SEQUENCE [LARGE SCALE GENOMIC DNA]</scope>
    <source>
        <strain evidence="2">cv. Shandingzi</strain>
        <tissue evidence="1">Leaves</tissue>
    </source>
</reference>
<organism evidence="1 2">
    <name type="scientific">Malus baccata</name>
    <name type="common">Siberian crab apple</name>
    <name type="synonym">Pyrus baccata</name>
    <dbReference type="NCBI Taxonomy" id="106549"/>
    <lineage>
        <taxon>Eukaryota</taxon>
        <taxon>Viridiplantae</taxon>
        <taxon>Streptophyta</taxon>
        <taxon>Embryophyta</taxon>
        <taxon>Tracheophyta</taxon>
        <taxon>Spermatophyta</taxon>
        <taxon>Magnoliopsida</taxon>
        <taxon>eudicotyledons</taxon>
        <taxon>Gunneridae</taxon>
        <taxon>Pentapetalae</taxon>
        <taxon>rosids</taxon>
        <taxon>fabids</taxon>
        <taxon>Rosales</taxon>
        <taxon>Rosaceae</taxon>
        <taxon>Amygdaloideae</taxon>
        <taxon>Maleae</taxon>
        <taxon>Malus</taxon>
    </lineage>
</organism>
<dbReference type="InterPro" id="IPR036770">
    <property type="entry name" value="Ankyrin_rpt-contain_sf"/>
</dbReference>
<evidence type="ECO:0000313" key="1">
    <source>
        <dbReference type="EMBL" id="TQD77229.1"/>
    </source>
</evidence>
<dbReference type="Gene3D" id="1.25.40.20">
    <property type="entry name" value="Ankyrin repeat-containing domain"/>
    <property type="match status" value="1"/>
</dbReference>
<protein>
    <submittedName>
        <fullName evidence="1">Uncharacterized protein</fullName>
    </submittedName>
</protein>
<gene>
    <name evidence="1" type="ORF">C1H46_037236</name>
</gene>
<dbReference type="EMBL" id="VIEB01000975">
    <property type="protein sequence ID" value="TQD77229.1"/>
    <property type="molecule type" value="Genomic_DNA"/>
</dbReference>
<name>A0A540KSV7_MALBA</name>
<dbReference type="Proteomes" id="UP000315295">
    <property type="component" value="Unassembled WGS sequence"/>
</dbReference>
<comment type="caution">
    <text evidence="1">The sequence shown here is derived from an EMBL/GenBank/DDBJ whole genome shotgun (WGS) entry which is preliminary data.</text>
</comment>